<dbReference type="HAMAP" id="MF_01224_B">
    <property type="entry name" value="MoaC_B"/>
    <property type="match status" value="1"/>
</dbReference>
<dbReference type="CDD" id="cd01420">
    <property type="entry name" value="MoaC_PE"/>
    <property type="match status" value="1"/>
</dbReference>
<dbReference type="InterPro" id="IPR047594">
    <property type="entry name" value="MoaC_bact/euk"/>
</dbReference>
<protein>
    <recommendedName>
        <fullName evidence="3">cyclic pyranopterin monophosphate synthase</fullName>
        <ecNumber evidence="3">4.6.1.17</ecNumber>
    </recommendedName>
</protein>
<keyword evidence="5" id="KW-0456">Lyase</keyword>
<dbReference type="NCBIfam" id="TIGR00581">
    <property type="entry name" value="moaC"/>
    <property type="match status" value="1"/>
</dbReference>
<dbReference type="PANTHER" id="PTHR22960">
    <property type="entry name" value="MOLYBDOPTERIN COFACTOR SYNTHESIS PROTEIN A"/>
    <property type="match status" value="1"/>
</dbReference>
<dbReference type="AlphaFoldDB" id="A0AAW1RKA1"/>
<name>A0AAW1RKA1_9CHLO</name>
<evidence type="ECO:0000313" key="8">
    <source>
        <dbReference type="Proteomes" id="UP001445335"/>
    </source>
</evidence>
<dbReference type="GO" id="GO:0006777">
    <property type="term" value="P:Mo-molybdopterin cofactor biosynthetic process"/>
    <property type="evidence" value="ECO:0007669"/>
    <property type="project" value="UniProtKB-KW"/>
</dbReference>
<dbReference type="InterPro" id="IPR023045">
    <property type="entry name" value="MoaC"/>
</dbReference>
<evidence type="ECO:0000256" key="3">
    <source>
        <dbReference type="ARBA" id="ARBA00012575"/>
    </source>
</evidence>
<dbReference type="SUPFAM" id="SSF55040">
    <property type="entry name" value="Molybdenum cofactor biosynthesis protein C, MoaC"/>
    <property type="match status" value="1"/>
</dbReference>
<comment type="pathway">
    <text evidence="2">Cofactor biosynthesis; molybdopterin biosynthesis.</text>
</comment>
<sequence>MERNLLLRAARAASSGAHVGGCGASAEERGRASGAAGAAASGLTHVDGDGRAAMVDVGGKAPTERTASASGRVALAPEAFALVAANQIKKGDVLTVAQLAGIMGAKQTAALIPLCHPLPLTSAAVELALDAGSHSVVISAQAKTVGPTGVEMEALTAVAVSALTVYDMCKAVSRDITIGDIRLDQKSGGRSGDYQRGRDYATGS</sequence>
<keyword evidence="4" id="KW-0501">Molybdenum cofactor biosynthesis</keyword>
<dbReference type="Proteomes" id="UP001445335">
    <property type="component" value="Unassembled WGS sequence"/>
</dbReference>
<organism evidence="7 8">
    <name type="scientific">Elliptochloris bilobata</name>
    <dbReference type="NCBI Taxonomy" id="381761"/>
    <lineage>
        <taxon>Eukaryota</taxon>
        <taxon>Viridiplantae</taxon>
        <taxon>Chlorophyta</taxon>
        <taxon>core chlorophytes</taxon>
        <taxon>Trebouxiophyceae</taxon>
        <taxon>Trebouxiophyceae incertae sedis</taxon>
        <taxon>Elliptochloris clade</taxon>
        <taxon>Elliptochloris</taxon>
    </lineage>
</organism>
<dbReference type="Gene3D" id="3.30.70.640">
    <property type="entry name" value="Molybdopterin cofactor biosynthesis C (MoaC) domain"/>
    <property type="match status" value="1"/>
</dbReference>
<dbReference type="EMBL" id="JALJOU010000032">
    <property type="protein sequence ID" value="KAK9834286.1"/>
    <property type="molecule type" value="Genomic_DNA"/>
</dbReference>
<dbReference type="InterPro" id="IPR002820">
    <property type="entry name" value="Mopterin_CF_biosynth-C_dom"/>
</dbReference>
<dbReference type="InterPro" id="IPR050105">
    <property type="entry name" value="MoCo_biosynth_MoaA/MoaC"/>
</dbReference>
<comment type="caution">
    <text evidence="7">The sequence shown here is derived from an EMBL/GenBank/DDBJ whole genome shotgun (WGS) entry which is preliminary data.</text>
</comment>
<dbReference type="NCBIfam" id="NF006870">
    <property type="entry name" value="PRK09364.1"/>
    <property type="match status" value="1"/>
</dbReference>
<comment type="catalytic activity">
    <reaction evidence="1">
        <text>(8S)-3',8-cyclo-7,8-dihydroguanosine 5'-triphosphate = cyclic pyranopterin phosphate + diphosphate</text>
        <dbReference type="Rhea" id="RHEA:49580"/>
        <dbReference type="ChEBI" id="CHEBI:33019"/>
        <dbReference type="ChEBI" id="CHEBI:59648"/>
        <dbReference type="ChEBI" id="CHEBI:131766"/>
        <dbReference type="EC" id="4.6.1.17"/>
    </reaction>
</comment>
<gene>
    <name evidence="7" type="ORF">WJX81_003811</name>
</gene>
<reference evidence="7 8" key="1">
    <citation type="journal article" date="2024" name="Nat. Commun.">
        <title>Phylogenomics reveals the evolutionary origins of lichenization in chlorophyte algae.</title>
        <authorList>
            <person name="Puginier C."/>
            <person name="Libourel C."/>
            <person name="Otte J."/>
            <person name="Skaloud P."/>
            <person name="Haon M."/>
            <person name="Grisel S."/>
            <person name="Petersen M."/>
            <person name="Berrin J.G."/>
            <person name="Delaux P.M."/>
            <person name="Dal Grande F."/>
            <person name="Keller J."/>
        </authorList>
    </citation>
    <scope>NUCLEOTIDE SEQUENCE [LARGE SCALE GENOMIC DNA]</scope>
    <source>
        <strain evidence="7 8">SAG 245.80</strain>
    </source>
</reference>
<proteinExistence type="inferred from homology"/>
<keyword evidence="8" id="KW-1185">Reference proteome</keyword>
<dbReference type="EC" id="4.6.1.17" evidence="3"/>
<evidence type="ECO:0000256" key="1">
    <source>
        <dbReference type="ARBA" id="ARBA00001637"/>
    </source>
</evidence>
<evidence type="ECO:0000313" key="7">
    <source>
        <dbReference type="EMBL" id="KAK9834286.1"/>
    </source>
</evidence>
<dbReference type="InterPro" id="IPR036522">
    <property type="entry name" value="MoaC_sf"/>
</dbReference>
<feature type="domain" description="Molybdopterin cofactor biosynthesis C (MoaC)" evidence="6">
    <location>
        <begin position="54"/>
        <end position="189"/>
    </location>
</feature>
<evidence type="ECO:0000259" key="6">
    <source>
        <dbReference type="Pfam" id="PF01967"/>
    </source>
</evidence>
<dbReference type="GO" id="GO:0061799">
    <property type="term" value="F:cyclic pyranopterin monophosphate synthase activity"/>
    <property type="evidence" value="ECO:0007669"/>
    <property type="project" value="UniProtKB-EC"/>
</dbReference>
<evidence type="ECO:0000256" key="5">
    <source>
        <dbReference type="ARBA" id="ARBA00023239"/>
    </source>
</evidence>
<evidence type="ECO:0000256" key="4">
    <source>
        <dbReference type="ARBA" id="ARBA00023150"/>
    </source>
</evidence>
<dbReference type="Pfam" id="PF01967">
    <property type="entry name" value="MoaC"/>
    <property type="match status" value="1"/>
</dbReference>
<evidence type="ECO:0000256" key="2">
    <source>
        <dbReference type="ARBA" id="ARBA00005046"/>
    </source>
</evidence>
<accession>A0AAW1RKA1</accession>